<dbReference type="EC" id="1.-.-.-" evidence="4"/>
<dbReference type="Proteomes" id="UP001596074">
    <property type="component" value="Unassembled WGS sequence"/>
</dbReference>
<comment type="similarity">
    <text evidence="1">Belongs to the NAD(P)H dehydrogenase (quinone) family.</text>
</comment>
<dbReference type="PANTHER" id="PTHR10204:SF34">
    <property type="entry name" value="NAD(P)H DEHYDROGENASE [QUINONE] 1 ISOFORM 1"/>
    <property type="match status" value="1"/>
</dbReference>
<dbReference type="SUPFAM" id="SSF52218">
    <property type="entry name" value="Flavoproteins"/>
    <property type="match status" value="1"/>
</dbReference>
<dbReference type="PANTHER" id="PTHR10204">
    <property type="entry name" value="NAD P H OXIDOREDUCTASE-RELATED"/>
    <property type="match status" value="1"/>
</dbReference>
<comment type="caution">
    <text evidence="4">The sequence shown here is derived from an EMBL/GenBank/DDBJ whole genome shotgun (WGS) entry which is preliminary data.</text>
</comment>
<evidence type="ECO:0000259" key="3">
    <source>
        <dbReference type="Pfam" id="PF02525"/>
    </source>
</evidence>
<evidence type="ECO:0000256" key="2">
    <source>
        <dbReference type="ARBA" id="ARBA00023002"/>
    </source>
</evidence>
<dbReference type="GO" id="GO:0016491">
    <property type="term" value="F:oxidoreductase activity"/>
    <property type="evidence" value="ECO:0007669"/>
    <property type="project" value="UniProtKB-KW"/>
</dbReference>
<evidence type="ECO:0000313" key="4">
    <source>
        <dbReference type="EMBL" id="MFC5747519.1"/>
    </source>
</evidence>
<dbReference type="EC" id="1.6.99.-" evidence="4"/>
<dbReference type="InterPro" id="IPR051545">
    <property type="entry name" value="NAD(P)H_dehydrogenase_qn"/>
</dbReference>
<dbReference type="InterPro" id="IPR029039">
    <property type="entry name" value="Flavoprotein-like_sf"/>
</dbReference>
<protein>
    <submittedName>
        <fullName evidence="4">NAD(P)H-dependent oxidoreductase</fullName>
        <ecNumber evidence="4">1.-.-.-</ecNumber>
        <ecNumber evidence="4">1.6.99.-</ecNumber>
    </submittedName>
</protein>
<evidence type="ECO:0000313" key="5">
    <source>
        <dbReference type="Proteomes" id="UP001596074"/>
    </source>
</evidence>
<keyword evidence="2 4" id="KW-0560">Oxidoreductase</keyword>
<sequence>MNVLWVYAHPEPRSLNGALRDEGLHTLKELGHDVRESDLYAMGWNPVVTAADYAHDPGGRLLVGKASEHAYRSGTLSEDVRAELEKLAWADAVVLQFPLWWLGPPAILKGWVDRVFVQGFAYGVKDGDGRPLRYGDGKLTGKRAMVVTTVGARAAGFGARGIHGEAEQVLFGIQHGTFFYTGMEVVPPVLIYGAHHLSADEYSGAGAELRRRLRELPDAEPIPFRRERSGDYDDDLALRPDVVPGDTGLAVHRS</sequence>
<dbReference type="InterPro" id="IPR003680">
    <property type="entry name" value="Flavodoxin_fold"/>
</dbReference>
<dbReference type="Pfam" id="PF02525">
    <property type="entry name" value="Flavodoxin_2"/>
    <property type="match status" value="1"/>
</dbReference>
<proteinExistence type="inferred from homology"/>
<dbReference type="RefSeq" id="WP_378283137.1">
    <property type="nucleotide sequence ID" value="NZ_JBHSON010000022.1"/>
</dbReference>
<accession>A0ABW1A015</accession>
<dbReference type="EMBL" id="JBHSON010000022">
    <property type="protein sequence ID" value="MFC5747519.1"/>
    <property type="molecule type" value="Genomic_DNA"/>
</dbReference>
<organism evidence="4 5">
    <name type="scientific">Actinomadura rugatobispora</name>
    <dbReference type="NCBI Taxonomy" id="1994"/>
    <lineage>
        <taxon>Bacteria</taxon>
        <taxon>Bacillati</taxon>
        <taxon>Actinomycetota</taxon>
        <taxon>Actinomycetes</taxon>
        <taxon>Streptosporangiales</taxon>
        <taxon>Thermomonosporaceae</taxon>
        <taxon>Actinomadura</taxon>
    </lineage>
</organism>
<keyword evidence="5" id="KW-1185">Reference proteome</keyword>
<name>A0ABW1A015_9ACTN</name>
<feature type="domain" description="Flavodoxin-like fold" evidence="3">
    <location>
        <begin position="1"/>
        <end position="211"/>
    </location>
</feature>
<evidence type="ECO:0000256" key="1">
    <source>
        <dbReference type="ARBA" id="ARBA00006252"/>
    </source>
</evidence>
<gene>
    <name evidence="4" type="ORF">ACFPZN_17955</name>
</gene>
<dbReference type="Gene3D" id="3.40.50.360">
    <property type="match status" value="1"/>
</dbReference>
<reference evidence="5" key="1">
    <citation type="journal article" date="2019" name="Int. J. Syst. Evol. Microbiol.">
        <title>The Global Catalogue of Microorganisms (GCM) 10K type strain sequencing project: providing services to taxonomists for standard genome sequencing and annotation.</title>
        <authorList>
            <consortium name="The Broad Institute Genomics Platform"/>
            <consortium name="The Broad Institute Genome Sequencing Center for Infectious Disease"/>
            <person name="Wu L."/>
            <person name="Ma J."/>
        </authorList>
    </citation>
    <scope>NUCLEOTIDE SEQUENCE [LARGE SCALE GENOMIC DNA]</scope>
    <source>
        <strain evidence="5">KCTC 42087</strain>
    </source>
</reference>